<proteinExistence type="predicted"/>
<name>A0ABV7UJH3_9HYPH</name>
<reference evidence="3" key="1">
    <citation type="journal article" date="2019" name="Int. J. Syst. Evol. Microbiol.">
        <title>The Global Catalogue of Microorganisms (GCM) 10K type strain sequencing project: providing services to taxonomists for standard genome sequencing and annotation.</title>
        <authorList>
            <consortium name="The Broad Institute Genomics Platform"/>
            <consortium name="The Broad Institute Genome Sequencing Center for Infectious Disease"/>
            <person name="Wu L."/>
            <person name="Ma J."/>
        </authorList>
    </citation>
    <scope>NUCLEOTIDE SEQUENCE [LARGE SCALE GENOMIC DNA]</scope>
    <source>
        <strain evidence="3">KCTC 42282</strain>
    </source>
</reference>
<evidence type="ECO:0000256" key="1">
    <source>
        <dbReference type="SAM" id="MobiDB-lite"/>
    </source>
</evidence>
<dbReference type="RefSeq" id="WP_308432054.1">
    <property type="nucleotide sequence ID" value="NZ_BNCG01000014.1"/>
</dbReference>
<accession>A0ABV7UJH3</accession>
<gene>
    <name evidence="2" type="ORF">ACFONL_13950</name>
</gene>
<keyword evidence="3" id="KW-1185">Reference proteome</keyword>
<evidence type="ECO:0000313" key="3">
    <source>
        <dbReference type="Proteomes" id="UP001595704"/>
    </source>
</evidence>
<feature type="region of interest" description="Disordered" evidence="1">
    <location>
        <begin position="33"/>
        <end position="93"/>
    </location>
</feature>
<dbReference type="Pfam" id="PF13770">
    <property type="entry name" value="DUF4169"/>
    <property type="match status" value="1"/>
</dbReference>
<dbReference type="EMBL" id="JBHRYC010000073">
    <property type="protein sequence ID" value="MFC3638458.1"/>
    <property type="molecule type" value="Genomic_DNA"/>
</dbReference>
<feature type="compositionally biased region" description="Basic and acidic residues" evidence="1">
    <location>
        <begin position="57"/>
        <end position="79"/>
    </location>
</feature>
<evidence type="ECO:0000313" key="2">
    <source>
        <dbReference type="EMBL" id="MFC3638458.1"/>
    </source>
</evidence>
<protein>
    <submittedName>
        <fullName evidence="2">DUF4169 family protein</fullName>
    </submittedName>
</protein>
<organism evidence="2 3">
    <name type="scientific">Camelimonas fluminis</name>
    <dbReference type="NCBI Taxonomy" id="1576911"/>
    <lineage>
        <taxon>Bacteria</taxon>
        <taxon>Pseudomonadati</taxon>
        <taxon>Pseudomonadota</taxon>
        <taxon>Alphaproteobacteria</taxon>
        <taxon>Hyphomicrobiales</taxon>
        <taxon>Chelatococcaceae</taxon>
        <taxon>Camelimonas</taxon>
    </lineage>
</organism>
<dbReference type="Proteomes" id="UP001595704">
    <property type="component" value="Unassembled WGS sequence"/>
</dbReference>
<comment type="caution">
    <text evidence="2">The sequence shown here is derived from an EMBL/GenBank/DDBJ whole genome shotgun (WGS) entry which is preliminary data.</text>
</comment>
<sequence>MFGKFEQNPGSIGGFLLSHDRGRVMGDVINLRQARKQRARQDKDAGAARNRTAFGRSKADKQRDQSVADLAERRLEGHRLTPFAPDDDGKTPA</sequence>
<dbReference type="InterPro" id="IPR025227">
    <property type="entry name" value="DUF4169"/>
</dbReference>